<dbReference type="InterPro" id="IPR006311">
    <property type="entry name" value="TAT_signal"/>
</dbReference>
<protein>
    <submittedName>
        <fullName evidence="3">Twin-arginine translocation signal domain-containing protein</fullName>
    </submittedName>
</protein>
<reference evidence="3" key="1">
    <citation type="submission" date="2022-09" db="EMBL/GenBank/DDBJ databases">
        <authorList>
            <person name="Li Z.-J."/>
        </authorList>
    </citation>
    <scope>NUCLEOTIDE SEQUENCE</scope>
    <source>
        <strain evidence="3">TGB10</strain>
    </source>
</reference>
<gene>
    <name evidence="3" type="ORF">N7E60_06095</name>
</gene>
<evidence type="ECO:0000313" key="3">
    <source>
        <dbReference type="EMBL" id="WBA15834.1"/>
    </source>
</evidence>
<sequence length="951" mass="106988">MKSKCNVWEGLRSQSRRRFLTHSSAAVLTMAAATVLPKSVKAAQWIAPTTSAGLSELDAISFYTDSSEHRGLGLDRVDFETPTDEANYLAHVMFQNMMKHNFRIHHSGLSSDIGGAVEPNDDVLAMHDNQQSVSDVYARYQTYFNDYMAEYISQYLQYGYKGQENVDVNDRLAYNSWDMIKAHANIDLAEKGETFKQIIDELYAIATNYCQSNVLGQYKQNASYWLDELVTYYQRDSTLESLLNDCAVNDNADNRFNIAVQKVNATSAKIRTLNIAAGRPKTENTLRDIERVLFGTVINGVAFSLRWGSESDQYSVLANEENFLAVARILQNNDSPIQSQFWRQFFSNNGGVYSVWNTFKGLGLRDETLGNDATQQALTRQYPELATPVSGQRSMTDVVLSSLTLLLGVGHFTWASATDREEWDNPVELIGLGAAFIETSLQISYEILATKVTHFLFGNGTPITDELAKVMAKFSQFLGKLTGRVANFINVERRIAESLFLGKISSLVNKCFVGLAFIAVGIASWNLGQAIASGDTADIVWASVNFLISGAAFGLAVAALMGSVLAGPLGIVVAIVGIVIAIAQWIFDALRQPEPRPSPIQRYTNEVVQPADLIHADIGQYICRTRIYWDRHVCFRPFDVKTMNTDWEYIQSVEDTVGREVLGTMISSQITGRTYYFGGDFDYPEFGRTDRFFSDGFNDSLSYEQWNPDWHIKRCTIASECVNRYFNSQALFLCEDSSYRKNLYFTQGIEEAPQSSDIIQLPSSRPQDIIDIVAVHQQQSCIFIVVCKDKHVYQVKDGRVSLITEDFTDGYPDDYFPSLTTVCTGDMVSIFYTLKLDGVAEEDRRLYQTIIERDEQHNFTQVRLLQDMPLPEGGTSWGLQIVGHYSPPEGDNDGRHEFILVTQNRYKRFGAIEAKQQTQSEGKALRLFGGVEFYVPNSGFHGFYKNTFIPR</sequence>
<evidence type="ECO:0000313" key="4">
    <source>
        <dbReference type="Proteomes" id="UP001164676"/>
    </source>
</evidence>
<dbReference type="Proteomes" id="UP001164676">
    <property type="component" value="Chromosome"/>
</dbReference>
<keyword evidence="2" id="KW-0472">Membrane</keyword>
<dbReference type="PROSITE" id="PS51318">
    <property type="entry name" value="TAT"/>
    <property type="match status" value="1"/>
</dbReference>
<feature type="transmembrane region" description="Helical" evidence="2">
    <location>
        <begin position="507"/>
        <end position="527"/>
    </location>
</feature>
<keyword evidence="2" id="KW-1133">Transmembrane helix</keyword>
<keyword evidence="1" id="KW-0732">Signal</keyword>
<dbReference type="NCBIfam" id="TIGR01409">
    <property type="entry name" value="TAT_signal_seq"/>
    <property type="match status" value="1"/>
</dbReference>
<dbReference type="EMBL" id="CP114584">
    <property type="protein sequence ID" value="WBA15834.1"/>
    <property type="molecule type" value="Genomic_DNA"/>
</dbReference>
<evidence type="ECO:0000256" key="2">
    <source>
        <dbReference type="SAM" id="Phobius"/>
    </source>
</evidence>
<feature type="transmembrane region" description="Helical" evidence="2">
    <location>
        <begin position="539"/>
        <end position="561"/>
    </location>
</feature>
<organism evidence="3 4">
    <name type="scientific">Salinivibrio proteolyticus</name>
    <dbReference type="NCBI Taxonomy" id="334715"/>
    <lineage>
        <taxon>Bacteria</taxon>
        <taxon>Pseudomonadati</taxon>
        <taxon>Pseudomonadota</taxon>
        <taxon>Gammaproteobacteria</taxon>
        <taxon>Vibrionales</taxon>
        <taxon>Vibrionaceae</taxon>
        <taxon>Salinivibrio</taxon>
    </lineage>
</organism>
<dbReference type="InterPro" id="IPR019546">
    <property type="entry name" value="TAT_signal_bac_arc"/>
</dbReference>
<evidence type="ECO:0000256" key="1">
    <source>
        <dbReference type="ARBA" id="ARBA00022729"/>
    </source>
</evidence>
<accession>A0ABY7LHN3</accession>
<proteinExistence type="predicted"/>
<feature type="transmembrane region" description="Helical" evidence="2">
    <location>
        <begin position="567"/>
        <end position="587"/>
    </location>
</feature>
<keyword evidence="2" id="KW-0812">Transmembrane</keyword>
<name>A0ABY7LHN3_9GAMM</name>
<dbReference type="RefSeq" id="WP_269598386.1">
    <property type="nucleotide sequence ID" value="NZ_CP114584.1"/>
</dbReference>
<keyword evidence="4" id="KW-1185">Reference proteome</keyword>